<dbReference type="EMBL" id="JAERTZ010000002">
    <property type="protein sequence ID" value="MBL1375883.1"/>
    <property type="molecule type" value="Genomic_DNA"/>
</dbReference>
<feature type="domain" description="Xylose isomerase-like TIM barrel" evidence="1">
    <location>
        <begin position="23"/>
        <end position="256"/>
    </location>
</feature>
<keyword evidence="3" id="KW-1185">Reference proteome</keyword>
<keyword evidence="2" id="KW-0413">Isomerase</keyword>
<dbReference type="Pfam" id="PF01261">
    <property type="entry name" value="AP_endonuc_2"/>
    <property type="match status" value="1"/>
</dbReference>
<evidence type="ECO:0000313" key="2">
    <source>
        <dbReference type="EMBL" id="MBL1375883.1"/>
    </source>
</evidence>
<proteinExistence type="predicted"/>
<reference evidence="3" key="1">
    <citation type="submission" date="2021-01" db="EMBL/GenBank/DDBJ databases">
        <title>Genome public.</title>
        <authorList>
            <person name="Liu C."/>
            <person name="Sun Q."/>
        </authorList>
    </citation>
    <scope>NUCLEOTIDE SEQUENCE [LARGE SCALE GENOMIC DNA]</scope>
    <source>
        <strain evidence="3">CGMCC 1.18722</strain>
    </source>
</reference>
<evidence type="ECO:0000313" key="3">
    <source>
        <dbReference type="Proteomes" id="UP000638570"/>
    </source>
</evidence>
<protein>
    <submittedName>
        <fullName evidence="2">Sugar phosphate isomerase/epimerase</fullName>
    </submittedName>
</protein>
<dbReference type="GO" id="GO:0016853">
    <property type="term" value="F:isomerase activity"/>
    <property type="evidence" value="ECO:0007669"/>
    <property type="project" value="UniProtKB-KW"/>
</dbReference>
<evidence type="ECO:0000259" key="1">
    <source>
        <dbReference type="Pfam" id="PF01261"/>
    </source>
</evidence>
<organism evidence="2 3">
    <name type="scientific">Zobellella iuensis</name>
    <dbReference type="NCBI Taxonomy" id="2803811"/>
    <lineage>
        <taxon>Bacteria</taxon>
        <taxon>Pseudomonadati</taxon>
        <taxon>Pseudomonadota</taxon>
        <taxon>Gammaproteobacteria</taxon>
        <taxon>Aeromonadales</taxon>
        <taxon>Aeromonadaceae</taxon>
        <taxon>Zobellella</taxon>
    </lineage>
</organism>
<comment type="caution">
    <text evidence="2">The sequence shown here is derived from an EMBL/GenBank/DDBJ whole genome shotgun (WGS) entry which is preliminary data.</text>
</comment>
<dbReference type="PANTHER" id="PTHR12110">
    <property type="entry name" value="HYDROXYPYRUVATE ISOMERASE"/>
    <property type="match status" value="1"/>
</dbReference>
<accession>A0ABS1QM02</accession>
<name>A0ABS1QM02_9GAMM</name>
<sequence>MQPPFSLAHLTALHLTPPELISLAADTGYQYAGVRMLPATPDGEAYALMHDRAMLRETIRRSRETGVGVFDLEILRLSPDFRAQDHLAFFEAGAELGARAMLVAGNDPDEQRQGDNLAALCEAARPFGLTADLEFMPWTLVPDLDSALRILHLAGTPENAGILVDAIHFGRSDSRLEQLAQIPEQLLHYAQICDAPAGIPDTEEALIFDARCRRLLPGEGGLDLPGIFGRLPRSLPISVEIPHHLRAPALGDHEWARQALLAAQAVCRQLPRT</sequence>
<dbReference type="RefSeq" id="WP_202081858.1">
    <property type="nucleotide sequence ID" value="NZ_JAERTZ010000002.1"/>
</dbReference>
<dbReference type="InterPro" id="IPR013022">
    <property type="entry name" value="Xyl_isomerase-like_TIM-brl"/>
</dbReference>
<dbReference type="PANTHER" id="PTHR12110:SF48">
    <property type="entry name" value="BLL3656 PROTEIN"/>
    <property type="match status" value="1"/>
</dbReference>
<dbReference type="Proteomes" id="UP000638570">
    <property type="component" value="Unassembled WGS sequence"/>
</dbReference>
<dbReference type="InterPro" id="IPR050312">
    <property type="entry name" value="IolE/XylAMocC-like"/>
</dbReference>
<dbReference type="SUPFAM" id="SSF51658">
    <property type="entry name" value="Xylose isomerase-like"/>
    <property type="match status" value="1"/>
</dbReference>
<dbReference type="InterPro" id="IPR036237">
    <property type="entry name" value="Xyl_isomerase-like_sf"/>
</dbReference>
<gene>
    <name evidence="2" type="ORF">JKV55_00865</name>
</gene>
<dbReference type="Gene3D" id="3.20.20.150">
    <property type="entry name" value="Divalent-metal-dependent TIM barrel enzymes"/>
    <property type="match status" value="1"/>
</dbReference>